<reference evidence="1 2" key="1">
    <citation type="submission" date="2023-10" db="EMBL/GenBank/DDBJ databases">
        <title>Draft genome sequence of Xylaria bambusicola isolate GMP-LS, the root and basal stem rot pathogen of sugarcane in Indonesia.</title>
        <authorList>
            <person name="Selvaraj P."/>
            <person name="Muralishankar V."/>
            <person name="Muruganantham S."/>
            <person name="Sp S."/>
            <person name="Haryani S."/>
            <person name="Lau K.J.X."/>
            <person name="Naqvi N.I."/>
        </authorList>
    </citation>
    <scope>NUCLEOTIDE SEQUENCE [LARGE SCALE GENOMIC DNA]</scope>
    <source>
        <strain evidence="1">GMP-LS</strain>
    </source>
</reference>
<dbReference type="Proteomes" id="UP001305414">
    <property type="component" value="Unassembled WGS sequence"/>
</dbReference>
<dbReference type="AlphaFoldDB" id="A0AAN7UKH1"/>
<evidence type="ECO:0000313" key="2">
    <source>
        <dbReference type="Proteomes" id="UP001305414"/>
    </source>
</evidence>
<proteinExistence type="predicted"/>
<protein>
    <submittedName>
        <fullName evidence="1">Uncharacterized protein</fullName>
    </submittedName>
</protein>
<gene>
    <name evidence="1" type="ORF">RRF57_009944</name>
</gene>
<keyword evidence="2" id="KW-1185">Reference proteome</keyword>
<organism evidence="1 2">
    <name type="scientific">Xylaria bambusicola</name>
    <dbReference type="NCBI Taxonomy" id="326684"/>
    <lineage>
        <taxon>Eukaryota</taxon>
        <taxon>Fungi</taxon>
        <taxon>Dikarya</taxon>
        <taxon>Ascomycota</taxon>
        <taxon>Pezizomycotina</taxon>
        <taxon>Sordariomycetes</taxon>
        <taxon>Xylariomycetidae</taxon>
        <taxon>Xylariales</taxon>
        <taxon>Xylariaceae</taxon>
        <taxon>Xylaria</taxon>
    </lineage>
</organism>
<accession>A0AAN7UKH1</accession>
<evidence type="ECO:0000313" key="1">
    <source>
        <dbReference type="EMBL" id="KAK5634230.1"/>
    </source>
</evidence>
<name>A0AAN7UKH1_9PEZI</name>
<sequence length="94" mass="9719">MSTRPTPLARPISLAALKMSSEPVTALSPTSSLIGMPFSKWTVNLVGSSGAFMGSFEVSSYVAELIRDRTNLPTVIVHMSAGGSSSGCSSRPAS</sequence>
<comment type="caution">
    <text evidence="1">The sequence shown here is derived from an EMBL/GenBank/DDBJ whole genome shotgun (WGS) entry which is preliminary data.</text>
</comment>
<dbReference type="EMBL" id="JAWHQM010000039">
    <property type="protein sequence ID" value="KAK5634230.1"/>
    <property type="molecule type" value="Genomic_DNA"/>
</dbReference>